<dbReference type="HOGENOM" id="CLU_060351_0_0_1"/>
<keyword evidence="5" id="KW-0963">Cytoplasm</keyword>
<dbReference type="AlphaFoldDB" id="A0A0D2A7I9"/>
<dbReference type="CDD" id="cd11692">
    <property type="entry name" value="HRI1_N_like"/>
    <property type="match status" value="1"/>
</dbReference>
<sequence length="234" mass="26667">MSRASTRVSIRWLPDPASEETDTLVLSVDGYYVDLRVRKSDGAIDWLLAGERIVDPENTSKVKFTHIIDSNHDPRDPHPAPDVGEFSKLPNGDDLETGQMPNPAAGGKMMAYEEVWRELNWKVSPENTDMNWILEALDNHDDNDDLRCKTFYAKVGRYYLAAQKKERNHDAQFAAIRQDFQPETREWKVIYQIGDTSRLARYSAEDEEITNAWSLADQVQYGGESCVVRALSAQ</sequence>
<name>A0A0D2A7I9_9PEZI</name>
<proteinExistence type="inferred from homology"/>
<dbReference type="OrthoDB" id="4045395at2759"/>
<dbReference type="Pfam" id="PF16815">
    <property type="entry name" value="HRI1"/>
    <property type="match status" value="1"/>
</dbReference>
<gene>
    <name evidence="8" type="ORF">PV09_06157</name>
</gene>
<comment type="subcellular location">
    <subcellularLocation>
        <location evidence="2">Cytoplasm</location>
    </subcellularLocation>
    <subcellularLocation>
        <location evidence="1">Nucleus</location>
    </subcellularLocation>
</comment>
<dbReference type="Proteomes" id="UP000053259">
    <property type="component" value="Unassembled WGS sequence"/>
</dbReference>
<evidence type="ECO:0000313" key="8">
    <source>
        <dbReference type="EMBL" id="KIW02723.1"/>
    </source>
</evidence>
<evidence type="ECO:0000256" key="1">
    <source>
        <dbReference type="ARBA" id="ARBA00004123"/>
    </source>
</evidence>
<dbReference type="VEuPathDB" id="FungiDB:PV09_06157"/>
<comment type="similarity">
    <text evidence="3">Belongs to the HRI1 family.</text>
</comment>
<evidence type="ECO:0000256" key="7">
    <source>
        <dbReference type="SAM" id="MobiDB-lite"/>
    </source>
</evidence>
<evidence type="ECO:0000256" key="3">
    <source>
        <dbReference type="ARBA" id="ARBA00005229"/>
    </source>
</evidence>
<organism evidence="8 9">
    <name type="scientific">Verruconis gallopava</name>
    <dbReference type="NCBI Taxonomy" id="253628"/>
    <lineage>
        <taxon>Eukaryota</taxon>
        <taxon>Fungi</taxon>
        <taxon>Dikarya</taxon>
        <taxon>Ascomycota</taxon>
        <taxon>Pezizomycotina</taxon>
        <taxon>Dothideomycetes</taxon>
        <taxon>Pleosporomycetidae</taxon>
        <taxon>Venturiales</taxon>
        <taxon>Sympoventuriaceae</taxon>
        <taxon>Verruconis</taxon>
    </lineage>
</organism>
<dbReference type="GeneID" id="27314130"/>
<dbReference type="InterPro" id="IPR038744">
    <property type="entry name" value="Hri1_N"/>
</dbReference>
<feature type="region of interest" description="Disordered" evidence="7">
    <location>
        <begin position="68"/>
        <end position="106"/>
    </location>
</feature>
<accession>A0A0D2A7I9</accession>
<evidence type="ECO:0000256" key="4">
    <source>
        <dbReference type="ARBA" id="ARBA00017063"/>
    </source>
</evidence>
<dbReference type="InterPro" id="IPR043047">
    <property type="entry name" value="Hri1_N_sf"/>
</dbReference>
<dbReference type="InParanoid" id="A0A0D2A7I9"/>
<dbReference type="RefSeq" id="XP_016212592.1">
    <property type="nucleotide sequence ID" value="XM_016359756.1"/>
</dbReference>
<keyword evidence="9" id="KW-1185">Reference proteome</keyword>
<evidence type="ECO:0000256" key="6">
    <source>
        <dbReference type="ARBA" id="ARBA00023242"/>
    </source>
</evidence>
<dbReference type="Gene3D" id="2.40.128.320">
    <property type="entry name" value="Protein HRI1, N-terminal domain"/>
    <property type="match status" value="1"/>
</dbReference>
<dbReference type="InterPro" id="IPR031818">
    <property type="entry name" value="Hri1"/>
</dbReference>
<evidence type="ECO:0000256" key="5">
    <source>
        <dbReference type="ARBA" id="ARBA00022490"/>
    </source>
</evidence>
<feature type="compositionally biased region" description="Basic and acidic residues" evidence="7">
    <location>
        <begin position="69"/>
        <end position="79"/>
    </location>
</feature>
<evidence type="ECO:0000313" key="9">
    <source>
        <dbReference type="Proteomes" id="UP000053259"/>
    </source>
</evidence>
<dbReference type="EMBL" id="KN847548">
    <property type="protein sequence ID" value="KIW02723.1"/>
    <property type="molecule type" value="Genomic_DNA"/>
</dbReference>
<dbReference type="STRING" id="253628.A0A0D2A7I9"/>
<dbReference type="GO" id="GO:0005634">
    <property type="term" value="C:nucleus"/>
    <property type="evidence" value="ECO:0007669"/>
    <property type="project" value="UniProtKB-SubCell"/>
</dbReference>
<evidence type="ECO:0000256" key="2">
    <source>
        <dbReference type="ARBA" id="ARBA00004496"/>
    </source>
</evidence>
<keyword evidence="6" id="KW-0539">Nucleus</keyword>
<protein>
    <recommendedName>
        <fullName evidence="4">Protein HRI1</fullName>
    </recommendedName>
</protein>
<dbReference type="GO" id="GO:0005737">
    <property type="term" value="C:cytoplasm"/>
    <property type="evidence" value="ECO:0007669"/>
    <property type="project" value="UniProtKB-SubCell"/>
</dbReference>
<reference evidence="8 9" key="1">
    <citation type="submission" date="2015-01" db="EMBL/GenBank/DDBJ databases">
        <title>The Genome Sequence of Ochroconis gallopava CBS43764.</title>
        <authorList>
            <consortium name="The Broad Institute Genomics Platform"/>
            <person name="Cuomo C."/>
            <person name="de Hoog S."/>
            <person name="Gorbushina A."/>
            <person name="Stielow B."/>
            <person name="Teixiera M."/>
            <person name="Abouelleil A."/>
            <person name="Chapman S.B."/>
            <person name="Priest M."/>
            <person name="Young S.K."/>
            <person name="Wortman J."/>
            <person name="Nusbaum C."/>
            <person name="Birren B."/>
        </authorList>
    </citation>
    <scope>NUCLEOTIDE SEQUENCE [LARGE SCALE GENOMIC DNA]</scope>
    <source>
        <strain evidence="8 9">CBS 43764</strain>
    </source>
</reference>